<dbReference type="Proteomes" id="UP000190162">
    <property type="component" value="Unassembled WGS sequence"/>
</dbReference>
<evidence type="ECO:0000313" key="2">
    <source>
        <dbReference type="Proteomes" id="UP000190162"/>
    </source>
</evidence>
<organism evidence="1 2">
    <name type="scientific">Enterovibrio nigricans DSM 22720</name>
    <dbReference type="NCBI Taxonomy" id="1121868"/>
    <lineage>
        <taxon>Bacteria</taxon>
        <taxon>Pseudomonadati</taxon>
        <taxon>Pseudomonadota</taxon>
        <taxon>Gammaproteobacteria</taxon>
        <taxon>Vibrionales</taxon>
        <taxon>Vibrionaceae</taxon>
        <taxon>Enterovibrio</taxon>
    </lineage>
</organism>
<keyword evidence="2" id="KW-1185">Reference proteome</keyword>
<dbReference type="AlphaFoldDB" id="A0A1T4UXS8"/>
<sequence length="135" mass="15724">MTGYLDSTDTKTSCVINYDYTRFLCESNKHKRAFFHTFLMHLVPWKFTQGKEESKRCFPSEEFAKIASQSLSSLNSDVSNLITLIELAQAHNIHQLNIMLPYSLDETEIAKITKHTSADIKQFNEDREYLQIRLL</sequence>
<name>A0A1T4UXS8_9GAMM</name>
<reference evidence="2" key="1">
    <citation type="submission" date="2017-02" db="EMBL/GenBank/DDBJ databases">
        <authorList>
            <person name="Varghese N."/>
            <person name="Submissions S."/>
        </authorList>
    </citation>
    <scope>NUCLEOTIDE SEQUENCE [LARGE SCALE GENOMIC DNA]</scope>
    <source>
        <strain evidence="2">DSM 22720</strain>
    </source>
</reference>
<dbReference type="RefSeq" id="WP_244556596.1">
    <property type="nucleotide sequence ID" value="NZ_FUXU01000035.1"/>
</dbReference>
<proteinExistence type="predicted"/>
<protein>
    <submittedName>
        <fullName evidence="1">Uncharacterized protein</fullName>
    </submittedName>
</protein>
<gene>
    <name evidence="1" type="ORF">SAMN02745132_02772</name>
</gene>
<dbReference type="EMBL" id="FUXU01000035">
    <property type="protein sequence ID" value="SKA57487.1"/>
    <property type="molecule type" value="Genomic_DNA"/>
</dbReference>
<evidence type="ECO:0000313" key="1">
    <source>
        <dbReference type="EMBL" id="SKA57487.1"/>
    </source>
</evidence>
<accession>A0A1T4UXS8</accession>